<evidence type="ECO:0000256" key="1">
    <source>
        <dbReference type="ARBA" id="ARBA00004141"/>
    </source>
</evidence>
<keyword evidence="3 5" id="KW-1133">Transmembrane helix</keyword>
<feature type="transmembrane region" description="Helical" evidence="5">
    <location>
        <begin position="106"/>
        <end position="138"/>
    </location>
</feature>
<evidence type="ECO:0000256" key="5">
    <source>
        <dbReference type="RuleBase" id="RU363107"/>
    </source>
</evidence>
<proteinExistence type="inferred from homology"/>
<feature type="transmembrane region" description="Helical" evidence="5">
    <location>
        <begin position="159"/>
        <end position="184"/>
    </location>
</feature>
<keyword evidence="4 5" id="KW-0472">Membrane</keyword>
<evidence type="ECO:0000256" key="2">
    <source>
        <dbReference type="ARBA" id="ARBA00022692"/>
    </source>
</evidence>
<dbReference type="PANTHER" id="PTHR19317">
    <property type="entry name" value="PRENYLATED RAB ACCEPTOR 1-RELATED"/>
    <property type="match status" value="1"/>
</dbReference>
<dbReference type="InterPro" id="IPR004895">
    <property type="entry name" value="Prenylated_rab_accept_PRA1"/>
</dbReference>
<keyword evidence="2 5" id="KW-0812">Transmembrane</keyword>
<sequence>MHRPTVAPYRPRRVRVPVGRMLPQHHVEEAASLFGGQLPVSTLSLAWLRTTLWDNVRAIYTSNRARTLILGRSFLNPLKFSRPVDQGEALMRLRANWGTYKPFYGLIYFFFLLYTILSSPLLLLGLFSIGGSWAYLFVLHDAPAVVKVGGYELGRREKLLTLIPGTIIMVAVTGALSSLVWVLFISSLVALPHAVTHEKPELDALDQLELEGAHLGEPRPMHSGLG</sequence>
<dbReference type="EMBL" id="HBEB01001497">
    <property type="protein sequence ID" value="CAD8266690.1"/>
    <property type="molecule type" value="Transcribed_RNA"/>
</dbReference>
<reference evidence="6" key="1">
    <citation type="submission" date="2021-01" db="EMBL/GenBank/DDBJ databases">
        <authorList>
            <person name="Corre E."/>
            <person name="Pelletier E."/>
            <person name="Niang G."/>
            <person name="Scheremetjew M."/>
            <person name="Finn R."/>
            <person name="Kale V."/>
            <person name="Holt S."/>
            <person name="Cochrane G."/>
            <person name="Meng A."/>
            <person name="Brown T."/>
            <person name="Cohen L."/>
        </authorList>
    </citation>
    <scope>NUCLEOTIDE SEQUENCE</scope>
    <source>
        <strain evidence="6">RCC1537</strain>
    </source>
</reference>
<dbReference type="AlphaFoldDB" id="A0A6T5YN50"/>
<evidence type="ECO:0000313" key="7">
    <source>
        <dbReference type="EMBL" id="CAD8266691.1"/>
    </source>
</evidence>
<evidence type="ECO:0000256" key="4">
    <source>
        <dbReference type="ARBA" id="ARBA00023136"/>
    </source>
</evidence>
<gene>
    <name evidence="6" type="ORF">PLUT1463_LOCUS989</name>
    <name evidence="7" type="ORF">PLUT1463_LOCUS990</name>
</gene>
<comment type="similarity">
    <text evidence="5">Belongs to the PRA1 family.</text>
</comment>
<evidence type="ECO:0000313" key="6">
    <source>
        <dbReference type="EMBL" id="CAD8266690.1"/>
    </source>
</evidence>
<dbReference type="Pfam" id="PF03208">
    <property type="entry name" value="PRA1"/>
    <property type="match status" value="1"/>
</dbReference>
<dbReference type="PANTHER" id="PTHR19317:SF0">
    <property type="entry name" value="PRENYLATED RAB ACCEPTOR PROTEIN 1"/>
    <property type="match status" value="1"/>
</dbReference>
<comment type="subcellular location">
    <subcellularLocation>
        <location evidence="1 5">Membrane</location>
        <topology evidence="1 5">Multi-pass membrane protein</topology>
    </subcellularLocation>
</comment>
<evidence type="ECO:0000256" key="3">
    <source>
        <dbReference type="ARBA" id="ARBA00022989"/>
    </source>
</evidence>
<organism evidence="6">
    <name type="scientific">Diacronema lutheri</name>
    <name type="common">Unicellular marine alga</name>
    <name type="synonym">Monochrysis lutheri</name>
    <dbReference type="NCBI Taxonomy" id="2081491"/>
    <lineage>
        <taxon>Eukaryota</taxon>
        <taxon>Haptista</taxon>
        <taxon>Haptophyta</taxon>
        <taxon>Pavlovophyceae</taxon>
        <taxon>Pavlovales</taxon>
        <taxon>Pavlovaceae</taxon>
        <taxon>Diacronema</taxon>
    </lineage>
</organism>
<name>A0A6T5YN50_DIALT</name>
<protein>
    <recommendedName>
        <fullName evidence="5">PRA1 family protein</fullName>
    </recommendedName>
</protein>
<dbReference type="GO" id="GO:0016020">
    <property type="term" value="C:membrane"/>
    <property type="evidence" value="ECO:0007669"/>
    <property type="project" value="UniProtKB-SubCell"/>
</dbReference>
<dbReference type="GO" id="GO:0005794">
    <property type="term" value="C:Golgi apparatus"/>
    <property type="evidence" value="ECO:0007669"/>
    <property type="project" value="TreeGrafter"/>
</dbReference>
<accession>A0A6T5YN50</accession>
<dbReference type="EMBL" id="HBEB01001498">
    <property type="protein sequence ID" value="CAD8266691.1"/>
    <property type="molecule type" value="Transcribed_RNA"/>
</dbReference>